<name>A0AA86P5R9_9EUKA</name>
<organism evidence="1">
    <name type="scientific">Hexamita inflata</name>
    <dbReference type="NCBI Taxonomy" id="28002"/>
    <lineage>
        <taxon>Eukaryota</taxon>
        <taxon>Metamonada</taxon>
        <taxon>Diplomonadida</taxon>
        <taxon>Hexamitidae</taxon>
        <taxon>Hexamitinae</taxon>
        <taxon>Hexamita</taxon>
    </lineage>
</organism>
<proteinExistence type="predicted"/>
<gene>
    <name evidence="1" type="ORF">HINF_LOCUS19798</name>
    <name evidence="2" type="ORF">HINF_LOCUS65607</name>
    <name evidence="3" type="ORF">HINF_LOCUS68987</name>
</gene>
<dbReference type="EMBL" id="CAXDID020000496">
    <property type="protein sequence ID" value="CAL6097437.1"/>
    <property type="molecule type" value="Genomic_DNA"/>
</dbReference>
<keyword evidence="4" id="KW-1185">Reference proteome</keyword>
<sequence length="158" mass="18441">MTLTEMYASNFPQVPHEQIHQFLNLIAPVQNLTIKEKLNGPFCYFSTSKPNSFLKANGKKLNGQKILFTYPRRKEYNQERARLDQSSEMVPPPPKVVPYYIDTLQALIDIEPINDQYDNEDAAKIEPVLFKDIPRRFFEPTEFKAVEKKKKKFVLGVF</sequence>
<reference evidence="2 4" key="2">
    <citation type="submission" date="2024-07" db="EMBL/GenBank/DDBJ databases">
        <authorList>
            <person name="Akdeniz Z."/>
        </authorList>
    </citation>
    <scope>NUCLEOTIDE SEQUENCE [LARGE SCALE GENOMIC DNA]</scope>
</reference>
<accession>A0AA86P5R9</accession>
<comment type="caution">
    <text evidence="1">The sequence shown here is derived from an EMBL/GenBank/DDBJ whole genome shotgun (WGS) entry which is preliminary data.</text>
</comment>
<evidence type="ECO:0000313" key="1">
    <source>
        <dbReference type="EMBL" id="CAI9932153.1"/>
    </source>
</evidence>
<dbReference type="EMBL" id="CAXDID020000433">
    <property type="protein sequence ID" value="CAL6091065.1"/>
    <property type="molecule type" value="Genomic_DNA"/>
</dbReference>
<dbReference type="Proteomes" id="UP001642409">
    <property type="component" value="Unassembled WGS sequence"/>
</dbReference>
<protein>
    <submittedName>
        <fullName evidence="1">RNA recognition motif-containing protein</fullName>
    </submittedName>
    <submittedName>
        <fullName evidence="2">RNA_recognition motif-containing protein</fullName>
    </submittedName>
</protein>
<reference evidence="1" key="1">
    <citation type="submission" date="2023-06" db="EMBL/GenBank/DDBJ databases">
        <authorList>
            <person name="Kurt Z."/>
        </authorList>
    </citation>
    <scope>NUCLEOTIDE SEQUENCE</scope>
</reference>
<evidence type="ECO:0000313" key="2">
    <source>
        <dbReference type="EMBL" id="CAL6091065.1"/>
    </source>
</evidence>
<dbReference type="EMBL" id="CATOUU010000510">
    <property type="protein sequence ID" value="CAI9932153.1"/>
    <property type="molecule type" value="Genomic_DNA"/>
</dbReference>
<dbReference type="AlphaFoldDB" id="A0AA86P5R9"/>
<evidence type="ECO:0000313" key="4">
    <source>
        <dbReference type="Proteomes" id="UP001642409"/>
    </source>
</evidence>
<evidence type="ECO:0000313" key="3">
    <source>
        <dbReference type="EMBL" id="CAL6097437.1"/>
    </source>
</evidence>